<protein>
    <submittedName>
        <fullName evidence="2">Uncharacterized protein</fullName>
    </submittedName>
</protein>
<proteinExistence type="predicted"/>
<organism evidence="2 3">
    <name type="scientific">Paramecium sonneborni</name>
    <dbReference type="NCBI Taxonomy" id="65129"/>
    <lineage>
        <taxon>Eukaryota</taxon>
        <taxon>Sar</taxon>
        <taxon>Alveolata</taxon>
        <taxon>Ciliophora</taxon>
        <taxon>Intramacronucleata</taxon>
        <taxon>Oligohymenophorea</taxon>
        <taxon>Peniculida</taxon>
        <taxon>Parameciidae</taxon>
        <taxon>Paramecium</taxon>
    </lineage>
</organism>
<feature type="region of interest" description="Disordered" evidence="1">
    <location>
        <begin position="1"/>
        <end position="25"/>
    </location>
</feature>
<evidence type="ECO:0000313" key="3">
    <source>
        <dbReference type="Proteomes" id="UP000692954"/>
    </source>
</evidence>
<name>A0A8S1NXJ1_9CILI</name>
<accession>A0A8S1NXJ1</accession>
<dbReference type="Proteomes" id="UP000692954">
    <property type="component" value="Unassembled WGS sequence"/>
</dbReference>
<comment type="caution">
    <text evidence="2">The sequence shown here is derived from an EMBL/GenBank/DDBJ whole genome shotgun (WGS) entry which is preliminary data.</text>
</comment>
<sequence>MKKPKPKRNYKKKQKEIKKIGKTNKKNQTYNQLQEIKIEKIEYSKYPRESKTQRKKIFVYFFVDILKTLNLQILNQIQNKMMSQLTLIIQSYQEFLWKYNKGSCQQKFNQIVSNLKNYI</sequence>
<evidence type="ECO:0000256" key="1">
    <source>
        <dbReference type="SAM" id="MobiDB-lite"/>
    </source>
</evidence>
<reference evidence="2" key="1">
    <citation type="submission" date="2021-01" db="EMBL/GenBank/DDBJ databases">
        <authorList>
            <consortium name="Genoscope - CEA"/>
            <person name="William W."/>
        </authorList>
    </citation>
    <scope>NUCLEOTIDE SEQUENCE</scope>
</reference>
<dbReference type="EMBL" id="CAJJDN010000062">
    <property type="protein sequence ID" value="CAD8094313.1"/>
    <property type="molecule type" value="Genomic_DNA"/>
</dbReference>
<keyword evidence="3" id="KW-1185">Reference proteome</keyword>
<gene>
    <name evidence="2" type="ORF">PSON_ATCC_30995.1.T0620122</name>
</gene>
<dbReference type="AlphaFoldDB" id="A0A8S1NXJ1"/>
<evidence type="ECO:0000313" key="2">
    <source>
        <dbReference type="EMBL" id="CAD8094313.1"/>
    </source>
</evidence>